<proteinExistence type="predicted"/>
<protein>
    <submittedName>
        <fullName evidence="2">Uncharacterized protein</fullName>
    </submittedName>
</protein>
<evidence type="ECO:0000256" key="1">
    <source>
        <dbReference type="SAM" id="SignalP"/>
    </source>
</evidence>
<sequence>MRVLMYLFLLLAVIGILFGEAIDAAKVTRDGSLDSLYEDCYGECFQKFKNENACVRLCCIRLKNYPGGDTYPPCRKFYIKTD</sequence>
<evidence type="ECO:0000313" key="2">
    <source>
        <dbReference type="EMBL" id="TGZ58332.1"/>
    </source>
</evidence>
<reference evidence="2 3" key="1">
    <citation type="journal article" date="2019" name="Philos. Trans. R. Soc. Lond., B, Biol. Sci.">
        <title>Ant behaviour and brain gene expression of defending hosts depend on the ecological success of the intruding social parasite.</title>
        <authorList>
            <person name="Kaur R."/>
            <person name="Stoldt M."/>
            <person name="Jongepier E."/>
            <person name="Feldmeyer B."/>
            <person name="Menzel F."/>
            <person name="Bornberg-Bauer E."/>
            <person name="Foitzik S."/>
        </authorList>
    </citation>
    <scope>NUCLEOTIDE SEQUENCE [LARGE SCALE GENOMIC DNA]</scope>
    <source>
        <tissue evidence="2">Whole body</tissue>
    </source>
</reference>
<gene>
    <name evidence="2" type="ORF">DBV15_10479</name>
</gene>
<name>A0A4S2L5N1_9HYME</name>
<dbReference type="EMBL" id="QBLH01000018">
    <property type="protein sequence ID" value="TGZ58332.1"/>
    <property type="molecule type" value="Genomic_DNA"/>
</dbReference>
<keyword evidence="3" id="KW-1185">Reference proteome</keyword>
<accession>A0A4S2L5N1</accession>
<keyword evidence="1" id="KW-0732">Signal</keyword>
<dbReference type="AlphaFoldDB" id="A0A4S2L5N1"/>
<comment type="caution">
    <text evidence="2">The sequence shown here is derived from an EMBL/GenBank/DDBJ whole genome shotgun (WGS) entry which is preliminary data.</text>
</comment>
<dbReference type="Proteomes" id="UP000310200">
    <property type="component" value="Unassembled WGS sequence"/>
</dbReference>
<organism evidence="2 3">
    <name type="scientific">Temnothorax longispinosus</name>
    <dbReference type="NCBI Taxonomy" id="300112"/>
    <lineage>
        <taxon>Eukaryota</taxon>
        <taxon>Metazoa</taxon>
        <taxon>Ecdysozoa</taxon>
        <taxon>Arthropoda</taxon>
        <taxon>Hexapoda</taxon>
        <taxon>Insecta</taxon>
        <taxon>Pterygota</taxon>
        <taxon>Neoptera</taxon>
        <taxon>Endopterygota</taxon>
        <taxon>Hymenoptera</taxon>
        <taxon>Apocrita</taxon>
        <taxon>Aculeata</taxon>
        <taxon>Formicoidea</taxon>
        <taxon>Formicidae</taxon>
        <taxon>Myrmicinae</taxon>
        <taxon>Temnothorax</taxon>
    </lineage>
</organism>
<feature type="signal peptide" evidence="1">
    <location>
        <begin position="1"/>
        <end position="19"/>
    </location>
</feature>
<feature type="chain" id="PRO_5020910739" evidence="1">
    <location>
        <begin position="20"/>
        <end position="82"/>
    </location>
</feature>
<evidence type="ECO:0000313" key="3">
    <source>
        <dbReference type="Proteomes" id="UP000310200"/>
    </source>
</evidence>